<reference evidence="1" key="1">
    <citation type="journal article" date="2015" name="Nature">
        <title>Complex archaea that bridge the gap between prokaryotes and eukaryotes.</title>
        <authorList>
            <person name="Spang A."/>
            <person name="Saw J.H."/>
            <person name="Jorgensen S.L."/>
            <person name="Zaremba-Niedzwiedzka K."/>
            <person name="Martijn J."/>
            <person name="Lind A.E."/>
            <person name="van Eijk R."/>
            <person name="Schleper C."/>
            <person name="Guy L."/>
            <person name="Ettema T.J."/>
        </authorList>
    </citation>
    <scope>NUCLEOTIDE SEQUENCE</scope>
</reference>
<sequence length="126" mass="13830">MNLDPRIGVLSSGKHYAYIGGDYTREPIVGSRSEVESALGLSPTVVDGPGTELQCQNDLPEEGPPPASWSVKITFKYPAYDETEGVWLHGVPGQSKAEAIRNARRRGEDEGHLIGRGMYWLKAFRS</sequence>
<dbReference type="AlphaFoldDB" id="A0A0F9XV08"/>
<accession>A0A0F9XV08</accession>
<protein>
    <submittedName>
        <fullName evidence="1">Uncharacterized protein</fullName>
    </submittedName>
</protein>
<proteinExistence type="predicted"/>
<name>A0A0F9XV08_9ZZZZ</name>
<comment type="caution">
    <text evidence="1">The sequence shown here is derived from an EMBL/GenBank/DDBJ whole genome shotgun (WGS) entry which is preliminary data.</text>
</comment>
<organism evidence="1">
    <name type="scientific">marine sediment metagenome</name>
    <dbReference type="NCBI Taxonomy" id="412755"/>
    <lineage>
        <taxon>unclassified sequences</taxon>
        <taxon>metagenomes</taxon>
        <taxon>ecological metagenomes</taxon>
    </lineage>
</organism>
<gene>
    <name evidence="1" type="ORF">LCGC14_0170830</name>
</gene>
<evidence type="ECO:0000313" key="1">
    <source>
        <dbReference type="EMBL" id="KKN96153.1"/>
    </source>
</evidence>
<dbReference type="EMBL" id="LAZR01000066">
    <property type="protein sequence ID" value="KKN96153.1"/>
    <property type="molecule type" value="Genomic_DNA"/>
</dbReference>